<evidence type="ECO:0000313" key="2">
    <source>
        <dbReference type="Proteomes" id="UP000776651"/>
    </source>
</evidence>
<evidence type="ECO:0000313" key="1">
    <source>
        <dbReference type="EMBL" id="MBX7487705.1"/>
    </source>
</evidence>
<accession>A0ABS7JCF2</accession>
<dbReference type="Proteomes" id="UP000776651">
    <property type="component" value="Unassembled WGS sequence"/>
</dbReference>
<dbReference type="RefSeq" id="WP_187337199.1">
    <property type="nucleotide sequence ID" value="NZ_JAIGNQ010000001.1"/>
</dbReference>
<protein>
    <submittedName>
        <fullName evidence="1">Uncharacterized protein</fullName>
    </submittedName>
</protein>
<gene>
    <name evidence="1" type="ORF">K3177_04175</name>
</gene>
<comment type="caution">
    <text evidence="1">The sequence shown here is derived from an EMBL/GenBank/DDBJ whole genome shotgun (WGS) entry which is preliminary data.</text>
</comment>
<reference evidence="1 2" key="1">
    <citation type="submission" date="2021-08" db="EMBL/GenBank/DDBJ databases">
        <title>Comparative Genomics Analysis of the Genus Qipengyuania Reveals Extensive Genetic Diversity and Metabolic Versatility, Including the Description of Fifteen Novel Species.</title>
        <authorList>
            <person name="Liu Y."/>
        </authorList>
    </citation>
    <scope>NUCLEOTIDE SEQUENCE [LARGE SCALE GENOMIC DNA]</scope>
    <source>
        <strain evidence="1 2">GH25</strain>
    </source>
</reference>
<keyword evidence="2" id="KW-1185">Reference proteome</keyword>
<dbReference type="EMBL" id="JAIGNQ010000001">
    <property type="protein sequence ID" value="MBX7487705.1"/>
    <property type="molecule type" value="Genomic_DNA"/>
</dbReference>
<proteinExistence type="predicted"/>
<organism evidence="1 2">
    <name type="scientific">Qipengyuania pacifica</name>
    <dbReference type="NCBI Taxonomy" id="2860199"/>
    <lineage>
        <taxon>Bacteria</taxon>
        <taxon>Pseudomonadati</taxon>
        <taxon>Pseudomonadota</taxon>
        <taxon>Alphaproteobacteria</taxon>
        <taxon>Sphingomonadales</taxon>
        <taxon>Erythrobacteraceae</taxon>
        <taxon>Qipengyuania</taxon>
    </lineage>
</organism>
<name>A0ABS7JCF2_9SPHN</name>
<sequence>MASFDTGKDIAKQRILAFELIDVIGKQAGDTMRGALGPTRLHVVDLVTQDTLESRGQLTGKVLEELREVRLQPRDCVIAATDQKQEQVRVRRDAACGENAQGFAEAGRAFAGKDAAQGILMDLRVTRDIAAGTAAGFDSGQKKPGEVRANLLFGKERHVGHRRILISRSDRLTG</sequence>